<evidence type="ECO:0000313" key="1">
    <source>
        <dbReference type="EMBL" id="BDD86417.1"/>
    </source>
</evidence>
<evidence type="ECO:0008006" key="3">
    <source>
        <dbReference type="Google" id="ProtNLM"/>
    </source>
</evidence>
<sequence>MPETERLVRFHLLGQDFAFYTGSSEEEMDAILALVRKQIEDNGGRPGGTIPVSKVAVMACLNIASRYLRLKNDHESYRKETEERIRTLSARLNATLSGERDGP</sequence>
<gene>
    <name evidence="1" type="ORF">DPPLL_07820</name>
</gene>
<dbReference type="Gene3D" id="1.20.5.50">
    <property type="match status" value="1"/>
</dbReference>
<reference evidence="1 2" key="1">
    <citation type="submission" date="2022-01" db="EMBL/GenBank/DDBJ databases">
        <title>Desulfofustis limnae sp. nov., a novel mesophilic sulfate-reducing bacterium isolated from marsh soil.</title>
        <authorList>
            <person name="Watanabe M."/>
            <person name="Takahashi A."/>
            <person name="Kojima H."/>
            <person name="Fukui M."/>
        </authorList>
    </citation>
    <scope>NUCLEOTIDE SEQUENCE [LARGE SCALE GENOMIC DNA]</scope>
    <source>
        <strain evidence="1 2">PPLL</strain>
    </source>
</reference>
<dbReference type="Pfam" id="PF05164">
    <property type="entry name" value="ZapA"/>
    <property type="match status" value="1"/>
</dbReference>
<dbReference type="RefSeq" id="WP_284153504.1">
    <property type="nucleotide sequence ID" value="NZ_AP025516.1"/>
</dbReference>
<evidence type="ECO:0000313" key="2">
    <source>
        <dbReference type="Proteomes" id="UP000830055"/>
    </source>
</evidence>
<protein>
    <recommendedName>
        <fullName evidence="3">Cell division protein ZapA</fullName>
    </recommendedName>
</protein>
<name>A0ABM7W666_9BACT</name>
<organism evidence="1 2">
    <name type="scientific">Desulfofustis limnaeus</name>
    <dbReference type="NCBI Taxonomy" id="2740163"/>
    <lineage>
        <taxon>Bacteria</taxon>
        <taxon>Pseudomonadati</taxon>
        <taxon>Thermodesulfobacteriota</taxon>
        <taxon>Desulfobulbia</taxon>
        <taxon>Desulfobulbales</taxon>
        <taxon>Desulfocapsaceae</taxon>
        <taxon>Desulfofustis</taxon>
    </lineage>
</organism>
<dbReference type="InterPro" id="IPR007838">
    <property type="entry name" value="Cell_div_ZapA-like"/>
</dbReference>
<accession>A0ABM7W666</accession>
<proteinExistence type="predicted"/>
<dbReference type="InterPro" id="IPR036192">
    <property type="entry name" value="Cell_div_ZapA-like_sf"/>
</dbReference>
<dbReference type="Proteomes" id="UP000830055">
    <property type="component" value="Chromosome"/>
</dbReference>
<dbReference type="EMBL" id="AP025516">
    <property type="protein sequence ID" value="BDD86417.1"/>
    <property type="molecule type" value="Genomic_DNA"/>
</dbReference>
<dbReference type="SUPFAM" id="SSF102829">
    <property type="entry name" value="Cell division protein ZapA-like"/>
    <property type="match status" value="1"/>
</dbReference>
<keyword evidence="2" id="KW-1185">Reference proteome</keyword>